<dbReference type="SUPFAM" id="SSF55486">
    <property type="entry name" value="Metalloproteases ('zincins'), catalytic domain"/>
    <property type="match status" value="1"/>
</dbReference>
<evidence type="ECO:0000256" key="1">
    <source>
        <dbReference type="SAM" id="MobiDB-lite"/>
    </source>
</evidence>
<reference evidence="2 3" key="1">
    <citation type="submission" date="2024-06" db="EMBL/GenBank/DDBJ databases">
        <authorList>
            <person name="Kaempfer P."/>
            <person name="Viver T."/>
        </authorList>
    </citation>
    <scope>NUCLEOTIDE SEQUENCE [LARGE SCALE GENOMIC DNA]</scope>
    <source>
        <strain evidence="2 3">ST-119</strain>
    </source>
</reference>
<feature type="compositionally biased region" description="Polar residues" evidence="1">
    <location>
        <begin position="67"/>
        <end position="79"/>
    </location>
</feature>
<comment type="caution">
    <text evidence="2">The sequence shown here is derived from an EMBL/GenBank/DDBJ whole genome shotgun (WGS) entry which is preliminary data.</text>
</comment>
<organism evidence="2 3">
    <name type="scientific">Flavobacterium rhizosphaerae</name>
    <dbReference type="NCBI Taxonomy" id="3163298"/>
    <lineage>
        <taxon>Bacteria</taxon>
        <taxon>Pseudomonadati</taxon>
        <taxon>Bacteroidota</taxon>
        <taxon>Flavobacteriia</taxon>
        <taxon>Flavobacteriales</taxon>
        <taxon>Flavobacteriaceae</taxon>
        <taxon>Flavobacterium</taxon>
    </lineage>
</organism>
<dbReference type="InterPro" id="IPR024079">
    <property type="entry name" value="MetalloPept_cat_dom_sf"/>
</dbReference>
<gene>
    <name evidence="2" type="ORF">ABS766_14670</name>
</gene>
<dbReference type="Gene3D" id="3.40.390.10">
    <property type="entry name" value="Collagenase (Catalytic Domain)"/>
    <property type="match status" value="1"/>
</dbReference>
<dbReference type="Proteomes" id="UP001629156">
    <property type="component" value="Unassembled WGS sequence"/>
</dbReference>
<evidence type="ECO:0008006" key="4">
    <source>
        <dbReference type="Google" id="ProtNLM"/>
    </source>
</evidence>
<protein>
    <recommendedName>
        <fullName evidence="4">Peptidase M10 metallopeptidase domain-containing protein</fullName>
    </recommendedName>
</protein>
<feature type="region of interest" description="Disordered" evidence="1">
    <location>
        <begin position="1"/>
        <end position="30"/>
    </location>
</feature>
<dbReference type="EMBL" id="JBELPZ010000020">
    <property type="protein sequence ID" value="MFL9845664.1"/>
    <property type="molecule type" value="Genomic_DNA"/>
</dbReference>
<keyword evidence="3" id="KW-1185">Reference proteome</keyword>
<evidence type="ECO:0000313" key="3">
    <source>
        <dbReference type="Proteomes" id="UP001629156"/>
    </source>
</evidence>
<name>A0ABW8YZC1_9FLAO</name>
<dbReference type="Pfam" id="PF13583">
    <property type="entry name" value="Reprolysin_4"/>
    <property type="match status" value="1"/>
</dbReference>
<dbReference type="RefSeq" id="WP_408085946.1">
    <property type="nucleotide sequence ID" value="NZ_JBELPZ010000020.1"/>
</dbReference>
<sequence>MVENRDNGGNVTRKYVGGHTSKLGDTQKNGFNVVGRINGKIQNFGSMAHTLAHEAGHTAGLRHPWGQDNQVSDVRQGSPNVKDKTIKRNLMNSAANPIQALRSNDGKELTPGQFKAIDELIESRQ</sequence>
<evidence type="ECO:0000313" key="2">
    <source>
        <dbReference type="EMBL" id="MFL9845664.1"/>
    </source>
</evidence>
<feature type="region of interest" description="Disordered" evidence="1">
    <location>
        <begin position="58"/>
        <end position="80"/>
    </location>
</feature>
<proteinExistence type="predicted"/>
<accession>A0ABW8YZC1</accession>